<dbReference type="Proteomes" id="UP000070412">
    <property type="component" value="Unassembled WGS sequence"/>
</dbReference>
<dbReference type="CDD" id="cd10747">
    <property type="entry name" value="DnaJ_C"/>
    <property type="match status" value="1"/>
</dbReference>
<feature type="transmembrane region" description="Helical" evidence="7">
    <location>
        <begin position="327"/>
        <end position="346"/>
    </location>
</feature>
<feature type="transmembrane region" description="Helical" evidence="7">
    <location>
        <begin position="273"/>
        <end position="294"/>
    </location>
</feature>
<dbReference type="EnsemblMetazoa" id="SSS_2211s_mrna">
    <property type="protein sequence ID" value="KAF7493970.1"/>
    <property type="gene ID" value="SSS_2211"/>
</dbReference>
<dbReference type="PRINTS" id="PR00625">
    <property type="entry name" value="JDOMAIN"/>
</dbReference>
<dbReference type="SUPFAM" id="SSF57938">
    <property type="entry name" value="DnaJ/Hsp40 cysteine-rich domain"/>
    <property type="match status" value="1"/>
</dbReference>
<gene>
    <name evidence="10" type="ORF">SSS_2211</name>
</gene>
<feature type="region of interest" description="Disordered" evidence="6">
    <location>
        <begin position="789"/>
        <end position="809"/>
    </location>
</feature>
<keyword evidence="1 5" id="KW-0479">Metal-binding</keyword>
<evidence type="ECO:0000256" key="6">
    <source>
        <dbReference type="SAM" id="MobiDB-lite"/>
    </source>
</evidence>
<dbReference type="InterPro" id="IPR002939">
    <property type="entry name" value="DnaJ_C"/>
</dbReference>
<dbReference type="PROSITE" id="PS50076">
    <property type="entry name" value="DNAJ_2"/>
    <property type="match status" value="1"/>
</dbReference>
<dbReference type="InterPro" id="IPR001305">
    <property type="entry name" value="HSP_DnaJ_Cys-rich_dom"/>
</dbReference>
<evidence type="ECO:0000259" key="9">
    <source>
        <dbReference type="PROSITE" id="PS51188"/>
    </source>
</evidence>
<dbReference type="SMART" id="SM00271">
    <property type="entry name" value="DnaJ"/>
    <property type="match status" value="1"/>
</dbReference>
<evidence type="ECO:0000256" key="1">
    <source>
        <dbReference type="ARBA" id="ARBA00022723"/>
    </source>
</evidence>
<keyword evidence="4 5" id="KW-0862">Zinc</keyword>
<dbReference type="OrthoDB" id="10256793at2759"/>
<dbReference type="GO" id="GO:0007005">
    <property type="term" value="P:mitochondrion organization"/>
    <property type="evidence" value="ECO:0007669"/>
    <property type="project" value="TreeGrafter"/>
</dbReference>
<feature type="zinc finger region" description="CR-type" evidence="5">
    <location>
        <begin position="556"/>
        <end position="634"/>
    </location>
</feature>
<dbReference type="EMBL" id="WVUK01000054">
    <property type="protein sequence ID" value="KAF7493970.1"/>
    <property type="molecule type" value="Genomic_DNA"/>
</dbReference>
<dbReference type="Pfam" id="PF00892">
    <property type="entry name" value="EamA"/>
    <property type="match status" value="2"/>
</dbReference>
<dbReference type="SUPFAM" id="SSF103481">
    <property type="entry name" value="Multidrug resistance efflux transporter EmrE"/>
    <property type="match status" value="2"/>
</dbReference>
<keyword evidence="12" id="KW-1185">Reference proteome</keyword>
<feature type="transmembrane region" description="Helical" evidence="7">
    <location>
        <begin position="213"/>
        <end position="231"/>
    </location>
</feature>
<keyword evidence="2" id="KW-0677">Repeat</keyword>
<dbReference type="InterPro" id="IPR001623">
    <property type="entry name" value="DnaJ_domain"/>
</dbReference>
<dbReference type="Gene3D" id="1.10.287.110">
    <property type="entry name" value="DnaJ domain"/>
    <property type="match status" value="1"/>
</dbReference>
<evidence type="ECO:0000256" key="4">
    <source>
        <dbReference type="ARBA" id="ARBA00022833"/>
    </source>
</evidence>
<dbReference type="InterPro" id="IPR008971">
    <property type="entry name" value="HSP40/DnaJ_pept-bd"/>
</dbReference>
<sequence length="847" mass="95701">MLSSSNFWEQDSFIMPNPLSSTCIPKEFSSENGSNESNTIANQNKNESSLMDKLNEKVPFFGLLMSLLSVICFSLCSLIVKILTQYHALEILGIRSIFQVIFFLITILRLRLPLFGISGHRIDVALRAIFGSIAAVTIYMSYRLIPLADASTIQFSAPVFVFVLAYFILGENLNVWHILIGLMALIGVVFVSKPKFIMQYFDISILDHINYEGIILAIVAAISTAFGMIMLRKLKQTPLAIVVFWFSVTTVISSFITLYFIGEFVLPKDLRSWLWLIAIGFAGIGDQLFMTLAFKYESAGIVSVSRTLTIVLAFIWDTLLFDVIVHWSSVLGSLLVITAVVMLAILKSMENDTDVLQKLWSRVCSCCCSMEEGTYEEQERLIITENDLRTFGLIRFLKRSLSTKIDYYKVLGVPKNASQKEIKNSYFKLAKKYHPDTNQGDENAAKKFQEVAIAYTVLSSQEKRQAYDETFEGSYQSFQSFRRSSNQASFTSKYETFHSSINAEELFKKIFGTNLNDDHLKSMDREWIDYAATGKNYSYSTKTTVVNLSFREAAKGCEKIINAKTLTICEICMGVGSEPGRSIQLCPFCDGIGHEVVEGVDERYRVTCRFCQGKGHNVVHKCKNCLGFGKTLVERNLSIPVPAGIKDGEILKINVDPSDSDAYRGTVDKQSIFIQFKVEASDYFKVDGFDLHSSADISLPQAIFGGKILIDGLWSEEEITIEPGTDSHQTIKLAHKGLKDNERSSYGDHYVHLKILIPKKLSIEEDRLLREYASIETNTIGTINNIDQKTPKKERSATDSSIEDQERRDLENKNLSKSKLIIKEFLLRPIDDFWRISREILAKLFAK</sequence>
<dbReference type="InterPro" id="IPR036869">
    <property type="entry name" value="J_dom_sf"/>
</dbReference>
<dbReference type="GO" id="GO:0043066">
    <property type="term" value="P:negative regulation of apoptotic process"/>
    <property type="evidence" value="ECO:0007669"/>
    <property type="project" value="TreeGrafter"/>
</dbReference>
<evidence type="ECO:0000256" key="7">
    <source>
        <dbReference type="SAM" id="Phobius"/>
    </source>
</evidence>
<keyword evidence="7" id="KW-0812">Transmembrane</keyword>
<dbReference type="Gene3D" id="2.10.230.10">
    <property type="entry name" value="Heat shock protein DnaJ, cysteine-rich domain"/>
    <property type="match status" value="1"/>
</dbReference>
<keyword evidence="7" id="KW-0472">Membrane</keyword>
<organism evidence="10">
    <name type="scientific">Sarcoptes scabiei</name>
    <name type="common">Itch mite</name>
    <name type="synonym">Acarus scabiei</name>
    <dbReference type="NCBI Taxonomy" id="52283"/>
    <lineage>
        <taxon>Eukaryota</taxon>
        <taxon>Metazoa</taxon>
        <taxon>Ecdysozoa</taxon>
        <taxon>Arthropoda</taxon>
        <taxon>Chelicerata</taxon>
        <taxon>Arachnida</taxon>
        <taxon>Acari</taxon>
        <taxon>Acariformes</taxon>
        <taxon>Sarcoptiformes</taxon>
        <taxon>Astigmata</taxon>
        <taxon>Psoroptidia</taxon>
        <taxon>Sarcoptoidea</taxon>
        <taxon>Sarcoptidae</taxon>
        <taxon>Sarcoptinae</taxon>
        <taxon>Sarcoptes</taxon>
    </lineage>
</organism>
<dbReference type="InterPro" id="IPR037185">
    <property type="entry name" value="EmrE-like"/>
</dbReference>
<dbReference type="CDD" id="cd10719">
    <property type="entry name" value="DnaJ_zf"/>
    <property type="match status" value="1"/>
</dbReference>
<reference evidence="10" key="2">
    <citation type="submission" date="2020-01" db="EMBL/GenBank/DDBJ databases">
        <authorList>
            <person name="Korhonen P.K.K."/>
            <person name="Guangxu M.G."/>
            <person name="Wang T.W."/>
            <person name="Stroehlein A.J.S."/>
            <person name="Young N.D."/>
            <person name="Ang C.-S.A."/>
            <person name="Fernando D.W.F."/>
            <person name="Lu H.L."/>
            <person name="Taylor S.T."/>
            <person name="Ehtesham M.E.M."/>
            <person name="Najaraj S.H.N."/>
            <person name="Harsha G.H.G."/>
            <person name="Madugundu A.M."/>
            <person name="Renuse S.R."/>
            <person name="Holt D.H."/>
            <person name="Pandey A.P."/>
            <person name="Papenfuss A.P."/>
            <person name="Gasser R.B.G."/>
            <person name="Fischer K.F."/>
        </authorList>
    </citation>
    <scope>NUCLEOTIDE SEQUENCE</scope>
    <source>
        <strain evidence="10">SSS_KF_BRIS2020</strain>
    </source>
</reference>
<feature type="transmembrane region" description="Helical" evidence="7">
    <location>
        <begin position="58"/>
        <end position="80"/>
    </location>
</feature>
<dbReference type="InterPro" id="IPR036410">
    <property type="entry name" value="HSP_DnaJ_Cys-rich_dom_sf"/>
</dbReference>
<dbReference type="Pfam" id="PF00226">
    <property type="entry name" value="DnaJ"/>
    <property type="match status" value="1"/>
</dbReference>
<feature type="transmembrane region" description="Helical" evidence="7">
    <location>
        <begin position="151"/>
        <end position="169"/>
    </location>
</feature>
<dbReference type="PANTHER" id="PTHR44145">
    <property type="entry name" value="DNAJ HOMOLOG SUBFAMILY A MEMBER 3, MITOCHONDRIAL"/>
    <property type="match status" value="1"/>
</dbReference>
<dbReference type="PANTHER" id="PTHR44145:SF4">
    <property type="entry name" value="J DOMAIN-CONTAINING PROTEIN"/>
    <property type="match status" value="1"/>
</dbReference>
<feature type="transmembrane region" description="Helical" evidence="7">
    <location>
        <begin position="301"/>
        <end position="321"/>
    </location>
</feature>
<reference evidence="12" key="1">
    <citation type="journal article" date="2020" name="PLoS Negl. Trop. Dis.">
        <title>High-quality nuclear genome for Sarcoptes scabiei-A critical resource for a neglected parasite.</title>
        <authorList>
            <person name="Korhonen P.K."/>
            <person name="Gasser R.B."/>
            <person name="Ma G."/>
            <person name="Wang T."/>
            <person name="Stroehlein A.J."/>
            <person name="Young N.D."/>
            <person name="Ang C.S."/>
            <person name="Fernando D.D."/>
            <person name="Lu H.C."/>
            <person name="Taylor S."/>
            <person name="Reynolds S.L."/>
            <person name="Mofiz E."/>
            <person name="Najaraj S.H."/>
            <person name="Gowda H."/>
            <person name="Madugundu A."/>
            <person name="Renuse S."/>
            <person name="Holt D."/>
            <person name="Pandey A."/>
            <person name="Papenfuss A.T."/>
            <person name="Fischer K."/>
        </authorList>
    </citation>
    <scope>NUCLEOTIDE SEQUENCE [LARGE SCALE GENOMIC DNA]</scope>
</reference>
<dbReference type="SUPFAM" id="SSF49493">
    <property type="entry name" value="HSP40/DnaJ peptide-binding domain"/>
    <property type="match status" value="1"/>
</dbReference>
<dbReference type="InterPro" id="IPR012724">
    <property type="entry name" value="DnaJ"/>
</dbReference>
<keyword evidence="7" id="KW-1133">Transmembrane helix</keyword>
<accession>A0A834RCL3</accession>
<protein>
    <submittedName>
        <fullName evidence="10">Mitochonrial uncharacterized protein</fullName>
    </submittedName>
</protein>
<keyword evidence="3 5" id="KW-0863">Zinc-finger</keyword>
<feature type="domain" description="CR-type" evidence="9">
    <location>
        <begin position="556"/>
        <end position="634"/>
    </location>
</feature>
<feature type="domain" description="J" evidence="8">
    <location>
        <begin position="406"/>
        <end position="471"/>
    </location>
</feature>
<dbReference type="GO" id="GO:0031072">
    <property type="term" value="F:heat shock protein binding"/>
    <property type="evidence" value="ECO:0007669"/>
    <property type="project" value="InterPro"/>
</dbReference>
<evidence type="ECO:0000313" key="10">
    <source>
        <dbReference type="EMBL" id="KAF7493970.1"/>
    </source>
</evidence>
<dbReference type="GO" id="GO:0009408">
    <property type="term" value="P:response to heat"/>
    <property type="evidence" value="ECO:0007669"/>
    <property type="project" value="InterPro"/>
</dbReference>
<dbReference type="GO" id="GO:0051082">
    <property type="term" value="F:unfolded protein binding"/>
    <property type="evidence" value="ECO:0007669"/>
    <property type="project" value="InterPro"/>
</dbReference>
<dbReference type="InterPro" id="IPR051938">
    <property type="entry name" value="Apopto_cytoskel_mod"/>
</dbReference>
<feature type="transmembrane region" description="Helical" evidence="7">
    <location>
        <begin position="176"/>
        <end position="193"/>
    </location>
</feature>
<dbReference type="Gene3D" id="2.60.260.20">
    <property type="entry name" value="Urease metallochaperone UreE, N-terminal domain"/>
    <property type="match status" value="2"/>
</dbReference>
<evidence type="ECO:0000313" key="12">
    <source>
        <dbReference type="Proteomes" id="UP000070412"/>
    </source>
</evidence>
<feature type="transmembrane region" description="Helical" evidence="7">
    <location>
        <begin position="124"/>
        <end position="145"/>
    </location>
</feature>
<evidence type="ECO:0000256" key="2">
    <source>
        <dbReference type="ARBA" id="ARBA00022737"/>
    </source>
</evidence>
<evidence type="ECO:0000256" key="5">
    <source>
        <dbReference type="PROSITE-ProRule" id="PRU00546"/>
    </source>
</evidence>
<dbReference type="GO" id="GO:0008270">
    <property type="term" value="F:zinc ion binding"/>
    <property type="evidence" value="ECO:0007669"/>
    <property type="project" value="UniProtKB-KW"/>
</dbReference>
<name>A0A834RCL3_SARSC</name>
<dbReference type="InterPro" id="IPR000620">
    <property type="entry name" value="EamA_dom"/>
</dbReference>
<dbReference type="GO" id="GO:0005739">
    <property type="term" value="C:mitochondrion"/>
    <property type="evidence" value="ECO:0007669"/>
    <property type="project" value="TreeGrafter"/>
</dbReference>
<dbReference type="Pfam" id="PF01556">
    <property type="entry name" value="DnaJ_C"/>
    <property type="match status" value="1"/>
</dbReference>
<dbReference type="PROSITE" id="PS51188">
    <property type="entry name" value="ZF_CR"/>
    <property type="match status" value="1"/>
</dbReference>
<reference evidence="11" key="3">
    <citation type="submission" date="2022-06" db="UniProtKB">
        <authorList>
            <consortium name="EnsemblMetazoa"/>
        </authorList>
    </citation>
    <scope>IDENTIFICATION</scope>
</reference>
<dbReference type="GO" id="GO:0006457">
    <property type="term" value="P:protein folding"/>
    <property type="evidence" value="ECO:0007669"/>
    <property type="project" value="InterPro"/>
</dbReference>
<dbReference type="SUPFAM" id="SSF46565">
    <property type="entry name" value="Chaperone J-domain"/>
    <property type="match status" value="1"/>
</dbReference>
<dbReference type="AlphaFoldDB" id="A0A834RCL3"/>
<dbReference type="GO" id="GO:0016020">
    <property type="term" value="C:membrane"/>
    <property type="evidence" value="ECO:0007669"/>
    <property type="project" value="InterPro"/>
</dbReference>
<evidence type="ECO:0000259" key="8">
    <source>
        <dbReference type="PROSITE" id="PS50076"/>
    </source>
</evidence>
<feature type="transmembrane region" description="Helical" evidence="7">
    <location>
        <begin position="92"/>
        <end position="112"/>
    </location>
</feature>
<proteinExistence type="inferred from homology"/>
<evidence type="ECO:0000256" key="3">
    <source>
        <dbReference type="ARBA" id="ARBA00022771"/>
    </source>
</evidence>
<dbReference type="HAMAP" id="MF_01152">
    <property type="entry name" value="DnaJ"/>
    <property type="match status" value="1"/>
</dbReference>
<dbReference type="CDD" id="cd06257">
    <property type="entry name" value="DnaJ"/>
    <property type="match status" value="1"/>
</dbReference>
<dbReference type="GO" id="GO:0005524">
    <property type="term" value="F:ATP binding"/>
    <property type="evidence" value="ECO:0007669"/>
    <property type="project" value="InterPro"/>
</dbReference>
<evidence type="ECO:0000313" key="11">
    <source>
        <dbReference type="EnsemblMetazoa" id="KAF7493970.1"/>
    </source>
</evidence>
<dbReference type="FunFam" id="2.60.260.20:FF:000005">
    <property type="entry name" value="Chaperone protein dnaJ 1, mitochondrial"/>
    <property type="match status" value="1"/>
</dbReference>
<feature type="transmembrane region" description="Helical" evidence="7">
    <location>
        <begin position="238"/>
        <end position="261"/>
    </location>
</feature>